<dbReference type="GO" id="GO:0016874">
    <property type="term" value="F:ligase activity"/>
    <property type="evidence" value="ECO:0007669"/>
    <property type="project" value="UniProtKB-KW"/>
</dbReference>
<dbReference type="InterPro" id="IPR020843">
    <property type="entry name" value="ER"/>
</dbReference>
<keyword evidence="3" id="KW-0436">Ligase</keyword>
<dbReference type="GO" id="GO:0031177">
    <property type="term" value="F:phosphopantetheine binding"/>
    <property type="evidence" value="ECO:0007669"/>
    <property type="project" value="InterPro"/>
</dbReference>
<dbReference type="SUPFAM" id="SSF51735">
    <property type="entry name" value="NAD(P)-binding Rossmann-fold domains"/>
    <property type="match status" value="4"/>
</dbReference>
<dbReference type="InterPro" id="IPR049552">
    <property type="entry name" value="PKS_DH_N"/>
</dbReference>
<dbReference type="Gene3D" id="1.10.1200.10">
    <property type="entry name" value="ACP-like"/>
    <property type="match status" value="2"/>
</dbReference>
<dbReference type="Gene3D" id="3.10.129.110">
    <property type="entry name" value="Polyketide synthase dehydratase"/>
    <property type="match status" value="1"/>
</dbReference>
<dbReference type="SMART" id="SM00823">
    <property type="entry name" value="PKS_PP"/>
    <property type="match status" value="2"/>
</dbReference>
<dbReference type="InterPro" id="IPR057326">
    <property type="entry name" value="KR_dom"/>
</dbReference>
<dbReference type="InterPro" id="IPR020806">
    <property type="entry name" value="PKS_PP-bd"/>
</dbReference>
<dbReference type="InterPro" id="IPR036291">
    <property type="entry name" value="NAD(P)-bd_dom_sf"/>
</dbReference>
<dbReference type="InterPro" id="IPR049551">
    <property type="entry name" value="PKS_DH_C"/>
</dbReference>
<dbReference type="Gene3D" id="3.90.180.10">
    <property type="entry name" value="Medium-chain alcohol dehydrogenases, catalytic domain"/>
    <property type="match status" value="1"/>
</dbReference>
<dbReference type="PROSITE" id="PS52019">
    <property type="entry name" value="PKS_MFAS_DH"/>
    <property type="match status" value="1"/>
</dbReference>
<dbReference type="InterPro" id="IPR016036">
    <property type="entry name" value="Malonyl_transacylase_ACP-bd"/>
</dbReference>
<proteinExistence type="inferred from homology"/>
<evidence type="ECO:0000256" key="3">
    <source>
        <dbReference type="ARBA" id="ARBA00022598"/>
    </source>
</evidence>
<dbReference type="Pfam" id="PF00698">
    <property type="entry name" value="Acyl_transf_1"/>
    <property type="match status" value="1"/>
</dbReference>
<dbReference type="Gene3D" id="3.30.70.3290">
    <property type="match status" value="1"/>
</dbReference>
<name>A0A8H3MN15_ASPTE</name>
<dbReference type="SMART" id="SM00827">
    <property type="entry name" value="PKS_AT"/>
    <property type="match status" value="1"/>
</dbReference>
<dbReference type="PROSITE" id="PS00606">
    <property type="entry name" value="KS3_1"/>
    <property type="match status" value="1"/>
</dbReference>
<dbReference type="PANTHER" id="PTHR43775">
    <property type="entry name" value="FATTY ACID SYNTHASE"/>
    <property type="match status" value="1"/>
</dbReference>
<dbReference type="InterPro" id="IPR010071">
    <property type="entry name" value="AA_adenyl_dom"/>
</dbReference>
<comment type="similarity">
    <text evidence="7">In the C-terminal section; belongs to the NRP synthetase family.</text>
</comment>
<dbReference type="SUPFAM" id="SSF50129">
    <property type="entry name" value="GroES-like"/>
    <property type="match status" value="1"/>
</dbReference>
<dbReference type="InterPro" id="IPR011032">
    <property type="entry name" value="GroES-like_sf"/>
</dbReference>
<evidence type="ECO:0000256" key="5">
    <source>
        <dbReference type="ARBA" id="ARBA00022737"/>
    </source>
</evidence>
<dbReference type="InterPro" id="IPR045851">
    <property type="entry name" value="AMP-bd_C_sf"/>
</dbReference>
<keyword evidence="5" id="KW-0677">Repeat</keyword>
<dbReference type="Gene3D" id="2.30.38.10">
    <property type="entry name" value="Luciferase, Domain 3"/>
    <property type="match status" value="1"/>
</dbReference>
<dbReference type="Pfam" id="PF13602">
    <property type="entry name" value="ADH_zinc_N_2"/>
    <property type="match status" value="1"/>
</dbReference>
<dbReference type="InterPro" id="IPR050091">
    <property type="entry name" value="PKS_NRPS_Biosynth_Enz"/>
</dbReference>
<feature type="active site" description="Proton acceptor; for dehydratase activity" evidence="8">
    <location>
        <position position="930"/>
    </location>
</feature>
<dbReference type="InterPro" id="IPR000873">
    <property type="entry name" value="AMP-dep_synth/lig_dom"/>
</dbReference>
<feature type="domain" description="PKS/mFAS DH" evidence="11">
    <location>
        <begin position="898"/>
        <end position="1208"/>
    </location>
</feature>
<dbReference type="Pfam" id="PF14765">
    <property type="entry name" value="PS-DH"/>
    <property type="match status" value="1"/>
</dbReference>
<dbReference type="Gene3D" id="3.30.559.10">
    <property type="entry name" value="Chloramphenicol acetyltransferase-like domain"/>
    <property type="match status" value="1"/>
</dbReference>
<evidence type="ECO:0000313" key="13">
    <source>
        <dbReference type="Proteomes" id="UP000452235"/>
    </source>
</evidence>
<dbReference type="Gene3D" id="3.30.559.30">
    <property type="entry name" value="Nonribosomal peptide synthetase, condensation domain"/>
    <property type="match status" value="1"/>
</dbReference>
<dbReference type="SUPFAM" id="SSF53901">
    <property type="entry name" value="Thiolase-like"/>
    <property type="match status" value="1"/>
</dbReference>
<keyword evidence="13" id="KW-1185">Reference proteome</keyword>
<dbReference type="InterPro" id="IPR049900">
    <property type="entry name" value="PKS_mFAS_DH"/>
</dbReference>
<dbReference type="Pfam" id="PF23297">
    <property type="entry name" value="ACP_SdgA_C"/>
    <property type="match status" value="1"/>
</dbReference>
<dbReference type="Pfam" id="PF00550">
    <property type="entry name" value="PP-binding"/>
    <property type="match status" value="1"/>
</dbReference>
<dbReference type="SMART" id="SM00822">
    <property type="entry name" value="PKS_KR"/>
    <property type="match status" value="1"/>
</dbReference>
<gene>
    <name evidence="12" type="ORF">ATEIFO6365_0003088900</name>
</gene>
<dbReference type="InterPro" id="IPR013120">
    <property type="entry name" value="FAR_NAD-bd"/>
</dbReference>
<dbReference type="InterPro" id="IPR001227">
    <property type="entry name" value="Ac_transferase_dom_sf"/>
</dbReference>
<dbReference type="PROSITE" id="PS00012">
    <property type="entry name" value="PHOSPHOPANTETHEINE"/>
    <property type="match status" value="1"/>
</dbReference>
<dbReference type="EMBL" id="BLJY01000003">
    <property type="protein sequence ID" value="GFF14821.1"/>
    <property type="molecule type" value="Genomic_DNA"/>
</dbReference>
<evidence type="ECO:0000259" key="9">
    <source>
        <dbReference type="PROSITE" id="PS50075"/>
    </source>
</evidence>
<dbReference type="SUPFAM" id="SSF55048">
    <property type="entry name" value="Probable ACP-binding domain of malonyl-CoA ACP transacylase"/>
    <property type="match status" value="1"/>
</dbReference>
<feature type="region of interest" description="C-terminal hotdog fold" evidence="8">
    <location>
        <begin position="1051"/>
        <end position="1208"/>
    </location>
</feature>
<dbReference type="Gene3D" id="3.40.366.10">
    <property type="entry name" value="Malonyl-Coenzyme A Acyl Carrier Protein, domain 2"/>
    <property type="match status" value="1"/>
</dbReference>
<dbReference type="Gene3D" id="3.40.50.720">
    <property type="entry name" value="NAD(P)-binding Rossmann-like Domain"/>
    <property type="match status" value="4"/>
</dbReference>
<evidence type="ECO:0000256" key="4">
    <source>
        <dbReference type="ARBA" id="ARBA00022679"/>
    </source>
</evidence>
<evidence type="ECO:0000256" key="8">
    <source>
        <dbReference type="PROSITE-ProRule" id="PRU01363"/>
    </source>
</evidence>
<dbReference type="Pfam" id="PF23114">
    <property type="entry name" value="NAD-bd_HRPKS_sdrA"/>
    <property type="match status" value="1"/>
</dbReference>
<dbReference type="InterPro" id="IPR023213">
    <property type="entry name" value="CAT-like_dom_sf"/>
</dbReference>
<dbReference type="Gene3D" id="3.40.50.980">
    <property type="match status" value="2"/>
</dbReference>
<dbReference type="NCBIfam" id="TIGR01733">
    <property type="entry name" value="AA-adenyl-dom"/>
    <property type="match status" value="1"/>
</dbReference>
<dbReference type="Gene3D" id="3.30.300.30">
    <property type="match status" value="1"/>
</dbReference>
<dbReference type="GO" id="GO:0004315">
    <property type="term" value="F:3-oxoacyl-[acyl-carrier-protein] synthase activity"/>
    <property type="evidence" value="ECO:0007669"/>
    <property type="project" value="InterPro"/>
</dbReference>
<dbReference type="InterPro" id="IPR009081">
    <property type="entry name" value="PP-bd_ACP"/>
</dbReference>
<dbReference type="GO" id="GO:0016491">
    <property type="term" value="F:oxidoreductase activity"/>
    <property type="evidence" value="ECO:0007669"/>
    <property type="project" value="InterPro"/>
</dbReference>
<keyword evidence="6" id="KW-0511">Multifunctional enzyme</keyword>
<dbReference type="PROSITE" id="PS50075">
    <property type="entry name" value="CARRIER"/>
    <property type="match status" value="2"/>
</dbReference>
<dbReference type="SMR" id="A0A8H3MN15"/>
<dbReference type="InterPro" id="IPR018201">
    <property type="entry name" value="Ketoacyl_synth_AS"/>
</dbReference>
<dbReference type="PANTHER" id="PTHR43775:SF37">
    <property type="entry name" value="SI:DKEY-61P9.11"/>
    <property type="match status" value="1"/>
</dbReference>
<dbReference type="InterPro" id="IPR036736">
    <property type="entry name" value="ACP-like_sf"/>
</dbReference>
<dbReference type="Pfam" id="PF00668">
    <property type="entry name" value="Condensation"/>
    <property type="match status" value="1"/>
</dbReference>
<organism evidence="12 13">
    <name type="scientific">Aspergillus terreus</name>
    <dbReference type="NCBI Taxonomy" id="33178"/>
    <lineage>
        <taxon>Eukaryota</taxon>
        <taxon>Fungi</taxon>
        <taxon>Dikarya</taxon>
        <taxon>Ascomycota</taxon>
        <taxon>Pezizomycotina</taxon>
        <taxon>Eurotiomycetes</taxon>
        <taxon>Eurotiomycetidae</taxon>
        <taxon>Eurotiales</taxon>
        <taxon>Aspergillaceae</taxon>
        <taxon>Aspergillus</taxon>
        <taxon>Aspergillus subgen. Circumdati</taxon>
    </lineage>
</organism>
<comment type="caution">
    <text evidence="12">The sequence shown here is derived from an EMBL/GenBank/DDBJ whole genome shotgun (WGS) entry which is preliminary data.</text>
</comment>
<evidence type="ECO:0000259" key="10">
    <source>
        <dbReference type="PROSITE" id="PS52004"/>
    </source>
</evidence>
<keyword evidence="4" id="KW-0808">Transferase</keyword>
<dbReference type="InterPro" id="IPR056501">
    <property type="entry name" value="NAD-bd_HRPKS_sdrA"/>
</dbReference>
<dbReference type="SUPFAM" id="SSF47336">
    <property type="entry name" value="ACP-like"/>
    <property type="match status" value="2"/>
</dbReference>
<evidence type="ECO:0000256" key="7">
    <source>
        <dbReference type="ARBA" id="ARBA00029443"/>
    </source>
</evidence>
<dbReference type="SUPFAM" id="SSF56801">
    <property type="entry name" value="Acetyl-CoA synthetase-like"/>
    <property type="match status" value="1"/>
</dbReference>
<evidence type="ECO:0000256" key="1">
    <source>
        <dbReference type="ARBA" id="ARBA00022450"/>
    </source>
</evidence>
<dbReference type="SUPFAM" id="SSF52151">
    <property type="entry name" value="FabD/lysophospholipase-like"/>
    <property type="match status" value="1"/>
</dbReference>
<dbReference type="Proteomes" id="UP000452235">
    <property type="component" value="Unassembled WGS sequence"/>
</dbReference>
<reference evidence="12 13" key="1">
    <citation type="submission" date="2020-01" db="EMBL/GenBank/DDBJ databases">
        <title>Aspergillus terreus IFO 6365 whole genome shotgun sequence.</title>
        <authorList>
            <person name="Kanamasa S."/>
            <person name="Takahashi H."/>
        </authorList>
    </citation>
    <scope>NUCLEOTIDE SEQUENCE [LARGE SCALE GENOMIC DNA]</scope>
    <source>
        <strain evidence="12 13">IFO 6365</strain>
    </source>
</reference>
<dbReference type="Pfam" id="PF02801">
    <property type="entry name" value="Ketoacyl-synt_C"/>
    <property type="match status" value="1"/>
</dbReference>
<dbReference type="GO" id="GO:0030639">
    <property type="term" value="P:polyketide biosynthetic process"/>
    <property type="evidence" value="ECO:0007669"/>
    <property type="project" value="UniProtKB-ARBA"/>
</dbReference>
<dbReference type="InterPro" id="IPR013968">
    <property type="entry name" value="PKS_KR"/>
</dbReference>
<dbReference type="Gene3D" id="3.40.47.10">
    <property type="match status" value="1"/>
</dbReference>
<protein>
    <submittedName>
        <fullName evidence="12">Polyketide synthase</fullName>
    </submittedName>
</protein>
<dbReference type="OrthoDB" id="329835at2759"/>
<dbReference type="FunFam" id="3.40.366.10:FF:000002">
    <property type="entry name" value="Probable polyketide synthase 2"/>
    <property type="match status" value="1"/>
</dbReference>
<dbReference type="Pfam" id="PF07993">
    <property type="entry name" value="NAD_binding_4"/>
    <property type="match status" value="1"/>
</dbReference>
<dbReference type="InterPro" id="IPR020807">
    <property type="entry name" value="PKS_DH"/>
</dbReference>
<evidence type="ECO:0000256" key="2">
    <source>
        <dbReference type="ARBA" id="ARBA00022553"/>
    </source>
</evidence>
<dbReference type="Pfam" id="PF16197">
    <property type="entry name" value="KAsynt_C_assoc"/>
    <property type="match status" value="1"/>
</dbReference>
<keyword evidence="1" id="KW-0596">Phosphopantetheine</keyword>
<dbReference type="Pfam" id="PF08240">
    <property type="entry name" value="ADH_N"/>
    <property type="match status" value="1"/>
</dbReference>
<dbReference type="CDD" id="cd20483">
    <property type="entry name" value="C_PKS-NRPS"/>
    <property type="match status" value="1"/>
</dbReference>
<dbReference type="GO" id="GO:0004312">
    <property type="term" value="F:fatty acid synthase activity"/>
    <property type="evidence" value="ECO:0007669"/>
    <property type="project" value="TreeGrafter"/>
</dbReference>
<dbReference type="InterPro" id="IPR013154">
    <property type="entry name" value="ADH-like_N"/>
</dbReference>
<dbReference type="SMART" id="SM00829">
    <property type="entry name" value="PKS_ER"/>
    <property type="match status" value="1"/>
</dbReference>
<sequence>MPQDRFNVDAFYHPDGTHKGTTNAKYGYFLDQDLGLFDASFFNISGKEAEAMDPQQRLLLEVVYEALEDAGITLDEIQGSLTSVYCGCFTNDYNAMTAKDLEYYPKYTVTGTGNSILANRISYFYNLHGPSATVDTACSSSLVCFHLGAQSLRDAEADISIVVGSALHFDPNIFITMTDLGMLSTDGRCRHGDAAGSGYVRGEGIAAMVLKRQDRAQADGDHIRAVVRGTGVNHDGRKQGITLPSARAQADLITSTYERAGLEPAETTYVECHGTGTKAGDPRELRAVHEVFCRHRPDTLHVGSVKTNIGHLEGASGIAGLMKATMALEKKIIPPNMHFSTPNPEVDFENWKLEIPTKPKVWEMGRRTIPRRASINSFGYGGTNAHAILEEYSSSGSTTTACQQPIVSLPPDLAAMVERRPYLVPLTSHSERAGELWAGRLAQYLAKNEPSVADVALSLSTRRTMHRFRSFAVSADMEMVIERIRDPPPSAAWKSKLDTIPRIGFVFTGQGAQWFGMARSLLEQCPLFLQTIRKCDRILQALPSHRPTWSVEAELQKSQEDTMLGRTEYSQPICTAVQLALVDVLAHWGVKPSGVVGHSSGELAATYAAGLLSFENALVAAYYRGVHMGSGAAAPGSVPGAMMAVGMTEAEVTAELEPYRGRIAIAAMNSPSSFTVSGDEDAIVELQQALTDRKVFARRLQVAQAFHSHHMFPLAPGYKEALSAYPGFKANKEASAIMVSSVTGRYAGPETLGPDYLAANMTGMVKFSDALTELVLDEEDQQRIDVLLEIGPHPALKGPSNQTLDPLKLKLPYFGTLDRKQDAYESLLATTGQLFSLGYPVDLRKVNKNQFLDTTAQVVSVGAQARRLELPSYAWDHHDRYWAETRHIREHRLRPSRHSILGARVPGSLETRPRWRNYLRVSEVPWLPDHSIDGKTIFPAAGYINMVIEAAATMVDGSIREFELVDVSVKSALVVSDKDVGTETIVELAPALESAETSSSLWKQFVVLSVDEAGNQREHCTGMIRTESGSPKAIQNSSNYSSVDAFRRRSFRSTECMQYYHRLHSMGLQYGPTFQLVAGNVESGDGIAIAPISWKPTMYPREDTDLSILHPALLDACLHPVFSSIEGKLGNNLSAPYVPTFIRSLRVSGLLDAWKRSEAGFEAEVLVETDALGPRTATNDLRLHLSDGELLFDIKGLRLTSLGSNAADDTKRSLFFGTQWKPMFTGLEWAPKEEYNLTTLVELYVHQHPNSKILHVTPSLSSTESILPAFKGIADSERRNISGLVILPAGAAATDFGALVDRGNGLVSVVEDTEDAFDLVIVSTDIDMSAIRGRVADNGFLVTLNPTKTPLDTHAFHILYASSVLKIWHNKHSPNNGSVGTLTIVMPPQPTPGTRKLADIIKSQRQGPTSECDFLSLIQSSNELHGDVVVLASLDSNLYFGSALSRAEDFQAAQALLTQERQGNVIWLTRGGLMNVASPEQALILGLARSARSENPELRLVVFDIDPTADESQTAQLTSHLMDDSIREDEIAERGGRLYIPRVVASDDLNSRIPNGVRSEPTIQPLYQKDRPLALRIGRPGLLDTLMFSDDTDLTSRQLQPDDLEIEVKASALNFRDIAASMGIIDDFKLGDECAGVVLRVGSNVSSTDFAVGDRVVAWRPGQGAHRTILRNPACLCYRLQGQMPFSVASSIPLVLTTAYYSLVDTARLQRGETILIHSAAGGVGQMAIQISQNIGATIIATVGSAEKRAFLIDKYGLEDSHILSSRDDSFVEGIRRLTNGRGVDVVLNSLAGPLLLSTWASVAPFGRFVEIGKRDIHQNSRIPMDPFRRNVSFASVDMITVYERNQPLGARVFQESCALVHEGKIKPPQPITEVPYADVQRAFRMLQTGTTSGKIVLIPGPDDRVLVEQPRFHRRQLFDAHKTYLLVGGLGGLGRRLSEWLFQRGARHLAFLSRSGKSRPEARETVEWLEARGVEVKVFSGDATDSTAVNTAVSQVDGSSHRLAGVFQAAMVLQDAPLGQMTFAQWQRCMAPKIQGAYNLHNATASLPLDFFVCFSSVSAILGSKAQANYSAANSYLDALCAYRRSIGLVGTTMNVGMVVGVGAVSEDAQLQTVMERIGYDAVNEEELFAQIGAAVCPVGSQDKLALVDSQGRDAHQIITGVNLRRPTYFWANEPRFRNLYANHDFAGSSEGKNKKQDVMSQLREAPDEAARVSILTLRFLEKIASVLSVDQSTLQPNRSLGDYGLDSIVAIEIRQWFFKAVGVELAMFDILSSRSIQALIEKVASLIVLKNEAESSTAANADVQKNAKRAANRTADSTISLLPPIDGASIVEMPIMEVPMSSYQRRLWFMHNLSADPSFLNLPIIFRLRGQPHGPLIRRVLEELKRRNEILRTAYSEGEEFSQQVVMDDCTTELPAVDFSTDGDTESSLSNYVKALQQEQMDIEDGVVMKAALAKLSEDRHALVLIFHHICIDRGSSQSFLEQFTSLYDAMRKERNLASVARPAVSYGEFSVWHNTLLRSTDMQPSLAFWKSVYEDRPATAMQLLPFAKGDRPETNDYRRHVHKTTLKKTLLQRMKRICSRLGVTPAQFLMAGLRAFLYRHTEEEDLTIHLVDGNRPHPAVNDTLGFFVNVVPVRCRIDHSGSFEDVLRQIKDLVISALQHSQFPFDAIIDAVGAARTTSHFPLGQVILNYQVHGTMPVYSAGDFDITEVQGDDIPTACEIGLEALEDPAEGLKLRLEYSSTLYGEDDMARFLDNFVAFLASTIHDYRQPVSEVNMVGSKELEFLKANMFNLNFVPNTWGGMSVPERILAMAREYPQEVAVESSEGVNNLTYASLVTQASDIARAIIDSGIQPASKVGLFALPGPTAVASMVGVLFAGCGYVALDPDFAKERLAFMITDSGAKLVLAGDGLEDSACALSTVPVLASERIQHSGKMIDSPVPTEGNFPFYTIYTSGSTGTPKGVVLSQSNTQQMLSTLHHDYRFSPADRFLHHSSISFDLSVVQVFSALTTGARVCVAGAEIRKDPLALATYMAAAQVSITYFTPTQFAMLIESAGSILEGMTNYRIAYFAGERLPVRLVKAFYDLKTPAKLYNTWSPSELVVQTTIQSVAYPADDALNIPIGFPMANTRHYILDSKAKPLPMGVVGEIVVGGAQVGLGYINRPEINERAFLPDPFCSEEDHRRGWGRMFRTGDKGRFLPGGNLEFHGRIAGDKQVKLRGYRVDLSEVEHRIFVESNKGSTDVAVVDLAVVAREIAGETSQGNGTDDRQLIAFVVPRQAPPRERLSMFAFQLNQMAGKYLNPYMLPAAYQFVERLPTTIGGKVDLQRLLNCPLNLVFPVEENVNPQSPAGETSDDQDVVLKAVIQGFRQILKLPSTRAVGPGDSFFALGGNSLLLMRLQARLKRALKLPLPLNMMFKTPTPAAITQLMTGRISSSATPTVQTPATDAVDWEVETRLGDDVKPSPVNIGRSQVNSVLVTGVDSFIGVHMLATLLEDQSIDNIYVLGSQKQIQVTDIYQSFDHYHLSGLLPSREELDLRIRSVPGNLASPQFGLSAAAFRQLARNIQSIYHLGGYVSLLRSYDALQDSNVRPIHDIIHLATLGRVNTAIHHLSTWSVPHLQTWSTTTHQRGKGQPSITATEVSASHFIPESSGRLGYFKSRWAAEMILEKAAERGFAVAIYRASAVTADRRTGIPEPKDDFIRTMILSMLQTKAVPRLPARERPFVVDFVPVDYITRGMHALAMHETLNEETTEKAPIYHLSNPQPLPLEELPAIMEAIGGERGQSLPVDEWLEAVARLDTAPEAQVRWGALKEYFGLGHLMFGLDTAKTQRALKALDIGSCSPVDVEYLRTMLARESQRVG</sequence>
<dbReference type="InterPro" id="IPR042104">
    <property type="entry name" value="PKS_dehydratase_sf"/>
</dbReference>
<dbReference type="SMART" id="SM00825">
    <property type="entry name" value="PKS_KS"/>
    <property type="match status" value="1"/>
</dbReference>
<dbReference type="InterPro" id="IPR001242">
    <property type="entry name" value="Condensation_dom"/>
</dbReference>
<dbReference type="CDD" id="cd05930">
    <property type="entry name" value="A_NRPS"/>
    <property type="match status" value="1"/>
</dbReference>
<dbReference type="InterPro" id="IPR016035">
    <property type="entry name" value="Acyl_Trfase/lysoPLipase"/>
</dbReference>
<accession>A0A8H3MN15</accession>
<dbReference type="GO" id="GO:1901336">
    <property type="term" value="P:lactone biosynthetic process"/>
    <property type="evidence" value="ECO:0007669"/>
    <property type="project" value="UniProtKB-ARBA"/>
</dbReference>
<feature type="active site" description="Proton donor; for dehydratase activity" evidence="8">
    <location>
        <position position="1115"/>
    </location>
</feature>
<evidence type="ECO:0000256" key="6">
    <source>
        <dbReference type="ARBA" id="ARBA00023268"/>
    </source>
</evidence>
<dbReference type="Pfam" id="PF08659">
    <property type="entry name" value="KR"/>
    <property type="match status" value="1"/>
</dbReference>
<dbReference type="SUPFAM" id="SSF52777">
    <property type="entry name" value="CoA-dependent acyltransferases"/>
    <property type="match status" value="2"/>
</dbReference>
<dbReference type="InterPro" id="IPR016039">
    <property type="entry name" value="Thiolase-like"/>
</dbReference>
<dbReference type="InterPro" id="IPR032821">
    <property type="entry name" value="PKS_assoc"/>
</dbReference>
<dbReference type="GO" id="GO:0006633">
    <property type="term" value="P:fatty acid biosynthetic process"/>
    <property type="evidence" value="ECO:0007669"/>
    <property type="project" value="InterPro"/>
</dbReference>
<dbReference type="PROSITE" id="PS52004">
    <property type="entry name" value="KS3_2"/>
    <property type="match status" value="1"/>
</dbReference>
<dbReference type="CDD" id="cd05195">
    <property type="entry name" value="enoyl_red"/>
    <property type="match status" value="1"/>
</dbReference>
<keyword evidence="2" id="KW-0597">Phosphoprotein</keyword>
<dbReference type="InterPro" id="IPR014043">
    <property type="entry name" value="Acyl_transferase_dom"/>
</dbReference>
<dbReference type="InterPro" id="IPR014031">
    <property type="entry name" value="Ketoacyl_synth_C"/>
</dbReference>
<dbReference type="InterPro" id="IPR014030">
    <property type="entry name" value="Ketoacyl_synth_N"/>
</dbReference>
<feature type="domain" description="Carrier" evidence="9">
    <location>
        <begin position="3355"/>
        <end position="3433"/>
    </location>
</feature>
<feature type="region of interest" description="N-terminal hotdog fold" evidence="8">
    <location>
        <begin position="898"/>
        <end position="1031"/>
    </location>
</feature>
<dbReference type="SMART" id="SM00826">
    <property type="entry name" value="PKS_DH"/>
    <property type="match status" value="1"/>
</dbReference>
<evidence type="ECO:0000259" key="11">
    <source>
        <dbReference type="PROSITE" id="PS52019"/>
    </source>
</evidence>
<dbReference type="Pfam" id="PF00501">
    <property type="entry name" value="AMP-binding"/>
    <property type="match status" value="1"/>
</dbReference>
<feature type="domain" description="Ketosynthase family 3 (KS3)" evidence="10">
    <location>
        <begin position="1"/>
        <end position="391"/>
    </location>
</feature>
<dbReference type="InterPro" id="IPR020841">
    <property type="entry name" value="PKS_Beta-ketoAc_synthase_dom"/>
</dbReference>
<evidence type="ECO:0000313" key="12">
    <source>
        <dbReference type="EMBL" id="GFF14821.1"/>
    </source>
</evidence>
<dbReference type="Pfam" id="PF00109">
    <property type="entry name" value="ketoacyl-synt"/>
    <property type="match status" value="1"/>
</dbReference>
<dbReference type="InterPro" id="IPR006162">
    <property type="entry name" value="Ppantetheine_attach_site"/>
</dbReference>
<dbReference type="CDD" id="cd00833">
    <property type="entry name" value="PKS"/>
    <property type="match status" value="1"/>
</dbReference>
<dbReference type="FunFam" id="3.40.50.720:FF:000209">
    <property type="entry name" value="Polyketide synthase Pks12"/>
    <property type="match status" value="1"/>
</dbReference>
<dbReference type="Pfam" id="PF21089">
    <property type="entry name" value="PKS_DH_N"/>
    <property type="match status" value="1"/>
</dbReference>
<feature type="domain" description="Carrier" evidence="9">
    <location>
        <begin position="2212"/>
        <end position="2289"/>
    </location>
</feature>